<organism evidence="2">
    <name type="scientific">Paenibacillus sp. BIHB 4019</name>
    <dbReference type="NCBI Taxonomy" id="1870819"/>
    <lineage>
        <taxon>Bacteria</taxon>
        <taxon>Bacillati</taxon>
        <taxon>Bacillota</taxon>
        <taxon>Bacilli</taxon>
        <taxon>Bacillales</taxon>
        <taxon>Paenibacillaceae</taxon>
        <taxon>Paenibacillus</taxon>
    </lineage>
</organism>
<evidence type="ECO:0000256" key="1">
    <source>
        <dbReference type="SAM" id="Phobius"/>
    </source>
</evidence>
<protein>
    <recommendedName>
        <fullName evidence="3">DUF4227 domain-containing protein</fullName>
    </recommendedName>
</protein>
<proteinExistence type="predicted"/>
<dbReference type="InterPro" id="IPR025321">
    <property type="entry name" value="DUF4227"/>
</dbReference>
<accession>A0A1B2DM73</accession>
<dbReference type="Pfam" id="PF14004">
    <property type="entry name" value="DUF4227"/>
    <property type="match status" value="1"/>
</dbReference>
<sequence>MVLSARKWFSRFVFMLLFIGLFIIATGGYDWLVDVVSPSNPYEVPQGEAVKAIWHSTYEWDNGNIADRLRFFYWYGE</sequence>
<keyword evidence="1" id="KW-0472">Membrane</keyword>
<feature type="transmembrane region" description="Helical" evidence="1">
    <location>
        <begin position="12"/>
        <end position="32"/>
    </location>
</feature>
<dbReference type="EMBL" id="CP016808">
    <property type="protein sequence ID" value="ANY68799.1"/>
    <property type="molecule type" value="Genomic_DNA"/>
</dbReference>
<name>A0A1B2DM73_9BACL</name>
<dbReference type="AlphaFoldDB" id="A0A1B2DM73"/>
<evidence type="ECO:0008006" key="3">
    <source>
        <dbReference type="Google" id="ProtNLM"/>
    </source>
</evidence>
<keyword evidence="1" id="KW-0812">Transmembrane</keyword>
<keyword evidence="1" id="KW-1133">Transmembrane helix</keyword>
<gene>
    <name evidence="2" type="ORF">BBD42_21735</name>
</gene>
<evidence type="ECO:0000313" key="2">
    <source>
        <dbReference type="EMBL" id="ANY68799.1"/>
    </source>
</evidence>
<dbReference type="RefSeq" id="WP_099519891.1">
    <property type="nucleotide sequence ID" value="NZ_CP016808.1"/>
</dbReference>
<reference evidence="2" key="1">
    <citation type="submission" date="2016-08" db="EMBL/GenBank/DDBJ databases">
        <title>Complete Genome Seqeunce of Paenibacillus sp. BIHB 4019 from tea rhizoplane.</title>
        <authorList>
            <person name="Thakur R."/>
            <person name="Swarnkar M.K."/>
            <person name="Gulati A."/>
        </authorList>
    </citation>
    <scope>NUCLEOTIDE SEQUENCE [LARGE SCALE GENOMIC DNA]</scope>
    <source>
        <strain evidence="2">BIHB4019</strain>
    </source>
</reference>